<accession>A0A1N6MBU1</accession>
<proteinExistence type="predicted"/>
<name>A0A1N6MBU1_9VIBR</name>
<sequence length="45" mass="5204">MVKPWYSAFGHNKPKAPARGAFGWYKRPIINEGYSPQSIHENLRC</sequence>
<dbReference type="Proteomes" id="UP000184774">
    <property type="component" value="Unassembled WGS sequence"/>
</dbReference>
<organism evidence="1 2">
    <name type="scientific">Vibrio spartinae</name>
    <dbReference type="NCBI Taxonomy" id="1918945"/>
    <lineage>
        <taxon>Bacteria</taxon>
        <taxon>Pseudomonadati</taxon>
        <taxon>Pseudomonadota</taxon>
        <taxon>Gammaproteobacteria</taxon>
        <taxon>Vibrionales</taxon>
        <taxon>Vibrionaceae</taxon>
        <taxon>Vibrio</taxon>
    </lineage>
</organism>
<evidence type="ECO:0000313" key="2">
    <source>
        <dbReference type="Proteomes" id="UP000184774"/>
    </source>
</evidence>
<dbReference type="AlphaFoldDB" id="A0A1N6MBU1"/>
<gene>
    <name evidence="1" type="ORF">VSP9026_04655</name>
</gene>
<protein>
    <submittedName>
        <fullName evidence="1">Uncharacterized protein</fullName>
    </submittedName>
</protein>
<dbReference type="EMBL" id="FSSB01000061">
    <property type="protein sequence ID" value="SIO96830.1"/>
    <property type="molecule type" value="Genomic_DNA"/>
</dbReference>
<evidence type="ECO:0000313" key="1">
    <source>
        <dbReference type="EMBL" id="SIO96830.1"/>
    </source>
</evidence>
<reference evidence="1 2" key="1">
    <citation type="submission" date="2016-12" db="EMBL/GenBank/DDBJ databases">
        <authorList>
            <person name="Song W.-J."/>
            <person name="Kurnit D.M."/>
        </authorList>
    </citation>
    <scope>NUCLEOTIDE SEQUENCE [LARGE SCALE GENOMIC DNA]</scope>
    <source>
        <strain evidence="1 2">CECT 9026</strain>
    </source>
</reference>